<evidence type="ECO:0000259" key="2">
    <source>
        <dbReference type="PROSITE" id="PS50883"/>
    </source>
</evidence>
<dbReference type="SUPFAM" id="SSF55781">
    <property type="entry name" value="GAF domain-like"/>
    <property type="match status" value="1"/>
</dbReference>
<dbReference type="InterPro" id="IPR001633">
    <property type="entry name" value="EAL_dom"/>
</dbReference>
<dbReference type="PANTHER" id="PTHR33121:SF70">
    <property type="entry name" value="SIGNALING PROTEIN YKOW"/>
    <property type="match status" value="1"/>
</dbReference>
<dbReference type="PROSITE" id="PS50883">
    <property type="entry name" value="EAL"/>
    <property type="match status" value="1"/>
</dbReference>
<dbReference type="InterPro" id="IPR003018">
    <property type="entry name" value="GAF"/>
</dbReference>
<organism evidence="3 4">
    <name type="scientific">Noviherbaspirillum galbum</name>
    <dbReference type="NCBI Taxonomy" id="2709383"/>
    <lineage>
        <taxon>Bacteria</taxon>
        <taxon>Pseudomonadati</taxon>
        <taxon>Pseudomonadota</taxon>
        <taxon>Betaproteobacteria</taxon>
        <taxon>Burkholderiales</taxon>
        <taxon>Oxalobacteraceae</taxon>
        <taxon>Noviherbaspirillum</taxon>
    </lineage>
</organism>
<dbReference type="SUPFAM" id="SSF141868">
    <property type="entry name" value="EAL domain-like"/>
    <property type="match status" value="1"/>
</dbReference>
<name>A0A6B3SRM7_9BURK</name>
<proteinExistence type="predicted"/>
<feature type="domain" description="EAL" evidence="2">
    <location>
        <begin position="174"/>
        <end position="412"/>
    </location>
</feature>
<dbReference type="Gene3D" id="3.20.20.450">
    <property type="entry name" value="EAL domain"/>
    <property type="match status" value="1"/>
</dbReference>
<dbReference type="SMART" id="SM00052">
    <property type="entry name" value="EAL"/>
    <property type="match status" value="1"/>
</dbReference>
<dbReference type="Pfam" id="PF01590">
    <property type="entry name" value="GAF"/>
    <property type="match status" value="1"/>
</dbReference>
<dbReference type="InterPro" id="IPR029016">
    <property type="entry name" value="GAF-like_dom_sf"/>
</dbReference>
<dbReference type="InterPro" id="IPR035919">
    <property type="entry name" value="EAL_sf"/>
</dbReference>
<dbReference type="SMART" id="SM00065">
    <property type="entry name" value="GAF"/>
    <property type="match status" value="1"/>
</dbReference>
<dbReference type="Gene3D" id="3.30.450.40">
    <property type="match status" value="1"/>
</dbReference>
<dbReference type="RefSeq" id="WP_163967281.1">
    <property type="nucleotide sequence ID" value="NZ_JAAIVB010000069.1"/>
</dbReference>
<dbReference type="Proteomes" id="UP000482155">
    <property type="component" value="Unassembled WGS sequence"/>
</dbReference>
<evidence type="ECO:0000256" key="1">
    <source>
        <dbReference type="SAM" id="MobiDB-lite"/>
    </source>
</evidence>
<dbReference type="Pfam" id="PF00563">
    <property type="entry name" value="EAL"/>
    <property type="match status" value="1"/>
</dbReference>
<comment type="caution">
    <text evidence="3">The sequence shown here is derived from an EMBL/GenBank/DDBJ whole genome shotgun (WGS) entry which is preliminary data.</text>
</comment>
<evidence type="ECO:0000313" key="4">
    <source>
        <dbReference type="Proteomes" id="UP000482155"/>
    </source>
</evidence>
<sequence length="412" mass="45384">MNTTIANKNGKNLQGQQVSNGPTAAPSSVIVSEALQSVRKLLGMEVAFIAEFHGGRRIFRYVDSKQQFAPIEVGGSDPIEETYCQRILDGRLPEFLEDVILNQEASNLPITAKLGIGVYLGVPIRFSDGALYGTFCCFSHRAIDTPTDHHLTTLRLFAEFVGRVLEREATDAPHQEMNARIDAILSEDSFTVFYQPIIDIQENRVAGHEALARFLVSPDRPPDQWFVDAAIVGRQEELEIAVLKKAIKALPHVGDDTYLSLNVSPALLLSPAVQEFFAHAPLDRFVLEITEHALVNDYLSLSTRLAPLRERGMRIAVDDAGAGYASFRHILKLKPDIIKLDGSLIQRIDKNPDARALAAAVIGFAEQTRCKVVAEGVETELEMDVLRALNVRYAQGFFLGRPSSLISAVAPL</sequence>
<protein>
    <submittedName>
        <fullName evidence="3">EAL domain-containing protein</fullName>
    </submittedName>
</protein>
<feature type="region of interest" description="Disordered" evidence="1">
    <location>
        <begin position="1"/>
        <end position="24"/>
    </location>
</feature>
<dbReference type="GO" id="GO:0071111">
    <property type="term" value="F:cyclic-guanylate-specific phosphodiesterase activity"/>
    <property type="evidence" value="ECO:0007669"/>
    <property type="project" value="InterPro"/>
</dbReference>
<accession>A0A6B3SRM7</accession>
<dbReference type="InterPro" id="IPR050706">
    <property type="entry name" value="Cyclic-di-GMP_PDE-like"/>
</dbReference>
<gene>
    <name evidence="3" type="ORF">G3574_20305</name>
</gene>
<dbReference type="PANTHER" id="PTHR33121">
    <property type="entry name" value="CYCLIC DI-GMP PHOSPHODIESTERASE PDEF"/>
    <property type="match status" value="1"/>
</dbReference>
<dbReference type="AlphaFoldDB" id="A0A6B3SRM7"/>
<keyword evidence="4" id="KW-1185">Reference proteome</keyword>
<reference evidence="3 4" key="1">
    <citation type="submission" date="2020-02" db="EMBL/GenBank/DDBJ databases">
        <authorList>
            <person name="Kim M.K."/>
        </authorList>
    </citation>
    <scope>NUCLEOTIDE SEQUENCE [LARGE SCALE GENOMIC DNA]</scope>
    <source>
        <strain evidence="3 4">17J57-3</strain>
    </source>
</reference>
<dbReference type="EMBL" id="JAAIVB010000069">
    <property type="protein sequence ID" value="NEX63427.1"/>
    <property type="molecule type" value="Genomic_DNA"/>
</dbReference>
<evidence type="ECO:0000313" key="3">
    <source>
        <dbReference type="EMBL" id="NEX63427.1"/>
    </source>
</evidence>
<dbReference type="CDD" id="cd01948">
    <property type="entry name" value="EAL"/>
    <property type="match status" value="1"/>
</dbReference>